<reference evidence="1 2" key="1">
    <citation type="journal article" date="2024" name="Nat. Commun.">
        <title>Phylogenomics reveals the evolutionary origins of lichenization in chlorophyte algae.</title>
        <authorList>
            <person name="Puginier C."/>
            <person name="Libourel C."/>
            <person name="Otte J."/>
            <person name="Skaloud P."/>
            <person name="Haon M."/>
            <person name="Grisel S."/>
            <person name="Petersen M."/>
            <person name="Berrin J.G."/>
            <person name="Delaux P.M."/>
            <person name="Dal Grande F."/>
            <person name="Keller J."/>
        </authorList>
    </citation>
    <scope>NUCLEOTIDE SEQUENCE [LARGE SCALE GENOMIC DNA]</scope>
    <source>
        <strain evidence="1 2">SAG 2043</strain>
    </source>
</reference>
<organism evidence="1 2">
    <name type="scientific">[Myrmecia] bisecta</name>
    <dbReference type="NCBI Taxonomy" id="41462"/>
    <lineage>
        <taxon>Eukaryota</taxon>
        <taxon>Viridiplantae</taxon>
        <taxon>Chlorophyta</taxon>
        <taxon>core chlorophytes</taxon>
        <taxon>Trebouxiophyceae</taxon>
        <taxon>Trebouxiales</taxon>
        <taxon>Trebouxiaceae</taxon>
        <taxon>Myrmecia</taxon>
    </lineage>
</organism>
<dbReference type="Proteomes" id="UP001489004">
    <property type="component" value="Unassembled WGS sequence"/>
</dbReference>
<dbReference type="AlphaFoldDB" id="A0AAW1P714"/>
<evidence type="ECO:0000313" key="2">
    <source>
        <dbReference type="Proteomes" id="UP001489004"/>
    </source>
</evidence>
<protein>
    <submittedName>
        <fullName evidence="1">Uncharacterized protein</fullName>
    </submittedName>
</protein>
<keyword evidence="2" id="KW-1185">Reference proteome</keyword>
<proteinExistence type="predicted"/>
<dbReference type="EMBL" id="JALJOR010000019">
    <property type="protein sequence ID" value="KAK9803945.1"/>
    <property type="molecule type" value="Genomic_DNA"/>
</dbReference>
<gene>
    <name evidence="1" type="ORF">WJX72_007057</name>
</gene>
<comment type="caution">
    <text evidence="1">The sequence shown here is derived from an EMBL/GenBank/DDBJ whole genome shotgun (WGS) entry which is preliminary data.</text>
</comment>
<accession>A0AAW1P714</accession>
<sequence length="202" mass="22617">MLTWVSLNGQTCRLPVPSNPTAGYVVSALPVRGALLAWAFRATPWSLQQYLASIDSLNEEEREEVYDKLQGYDRSKRRTLFFQVDEAKLITLGAQDPIIEPNLEELKNAKNLVDAEAGRPTGPTSVLQRVSWFFHCSSRESYEAATDAMQRDLAYLTAMLKRAEQQQGLVLPAEFMTAVCIAASELNRRIQHALSNAAKKDQ</sequence>
<evidence type="ECO:0000313" key="1">
    <source>
        <dbReference type="EMBL" id="KAK9803945.1"/>
    </source>
</evidence>
<name>A0AAW1P714_9CHLO</name>